<dbReference type="AlphaFoldDB" id="A0A922LAC8"/>
<reference evidence="1" key="1">
    <citation type="submission" date="2013-05" db="EMBL/GenBank/DDBJ databases">
        <authorList>
            <person name="Yim A.K.Y."/>
            <person name="Chan T.F."/>
            <person name="Ji K.M."/>
            <person name="Liu X.Y."/>
            <person name="Zhou J.W."/>
            <person name="Li R.Q."/>
            <person name="Yang K.Y."/>
            <person name="Li J."/>
            <person name="Li M."/>
            <person name="Law P.T.W."/>
            <person name="Wu Y.L."/>
            <person name="Cai Z.L."/>
            <person name="Qin H."/>
            <person name="Bao Y."/>
            <person name="Leung R.K.K."/>
            <person name="Ng P.K.S."/>
            <person name="Zou J."/>
            <person name="Zhong X.J."/>
            <person name="Ran P.X."/>
            <person name="Zhong N.S."/>
            <person name="Liu Z.G."/>
            <person name="Tsui S.K.W."/>
        </authorList>
    </citation>
    <scope>NUCLEOTIDE SEQUENCE</scope>
    <source>
        <strain evidence="1">Derf</strain>
        <tissue evidence="1">Whole organism</tissue>
    </source>
</reference>
<dbReference type="EMBL" id="ASGP02000001">
    <property type="protein sequence ID" value="KAH9528203.1"/>
    <property type="molecule type" value="Genomic_DNA"/>
</dbReference>
<comment type="caution">
    <text evidence="1">The sequence shown here is derived from an EMBL/GenBank/DDBJ whole genome shotgun (WGS) entry which is preliminary data.</text>
</comment>
<sequence>MDMERVDQYPSSSSSSLSTVALASYLDFAPRKSTNVNLENVSTITNIYLEPPTVETYIGPTRSTLICL</sequence>
<gene>
    <name evidence="1" type="ORF">DERF_002164</name>
</gene>
<keyword evidence="2" id="KW-1185">Reference proteome</keyword>
<accession>A0A922LAC8</accession>
<proteinExistence type="predicted"/>
<dbReference type="Proteomes" id="UP000790347">
    <property type="component" value="Unassembled WGS sequence"/>
</dbReference>
<reference evidence="1" key="2">
    <citation type="journal article" date="2022" name="Res Sq">
        <title>Comparative Genomics Reveals Insights into the Divergent Evolution of Astigmatic Mites and Household Pest Adaptations.</title>
        <authorList>
            <person name="Xiong Q."/>
            <person name="Wan A.T.-Y."/>
            <person name="Liu X.-Y."/>
            <person name="Fung C.S.-H."/>
            <person name="Xiao X."/>
            <person name="Malainual N."/>
            <person name="Hou J."/>
            <person name="Wang L."/>
            <person name="Wang M."/>
            <person name="Yang K."/>
            <person name="Cui Y."/>
            <person name="Leung E."/>
            <person name="Nong W."/>
            <person name="Shin S.-K."/>
            <person name="Au S."/>
            <person name="Jeong K.Y."/>
            <person name="Chew F.T."/>
            <person name="Hui J."/>
            <person name="Leung T.F."/>
            <person name="Tungtrongchitr A."/>
            <person name="Zhong N."/>
            <person name="Liu Z."/>
            <person name="Tsui S."/>
        </authorList>
    </citation>
    <scope>NUCLEOTIDE SEQUENCE</scope>
    <source>
        <strain evidence="1">Derf</strain>
        <tissue evidence="1">Whole organism</tissue>
    </source>
</reference>
<evidence type="ECO:0000313" key="2">
    <source>
        <dbReference type="Proteomes" id="UP000790347"/>
    </source>
</evidence>
<organism evidence="1 2">
    <name type="scientific">Dermatophagoides farinae</name>
    <name type="common">American house dust mite</name>
    <dbReference type="NCBI Taxonomy" id="6954"/>
    <lineage>
        <taxon>Eukaryota</taxon>
        <taxon>Metazoa</taxon>
        <taxon>Ecdysozoa</taxon>
        <taxon>Arthropoda</taxon>
        <taxon>Chelicerata</taxon>
        <taxon>Arachnida</taxon>
        <taxon>Acari</taxon>
        <taxon>Acariformes</taxon>
        <taxon>Sarcoptiformes</taxon>
        <taxon>Astigmata</taxon>
        <taxon>Psoroptidia</taxon>
        <taxon>Analgoidea</taxon>
        <taxon>Pyroglyphidae</taxon>
        <taxon>Dermatophagoidinae</taxon>
        <taxon>Dermatophagoides</taxon>
    </lineage>
</organism>
<protein>
    <submittedName>
        <fullName evidence="1">Uncharacterized protein</fullName>
    </submittedName>
</protein>
<evidence type="ECO:0000313" key="1">
    <source>
        <dbReference type="EMBL" id="KAH9528203.1"/>
    </source>
</evidence>
<name>A0A922LAC8_DERFA</name>